<reference evidence="4" key="1">
    <citation type="submission" date="2021-01" db="EMBL/GenBank/DDBJ databases">
        <authorList>
            <consortium name="Aspergillus luchuensis mut. kawachii IFO 4304 genome sequencing consortium"/>
            <person name="Kazuki M."/>
            <person name="Futagami T."/>
        </authorList>
    </citation>
    <scope>NUCLEOTIDE SEQUENCE</scope>
    <source>
        <strain evidence="4">IFO 4308</strain>
    </source>
</reference>
<organism evidence="4 5">
    <name type="scientific">Aspergillus kawachii</name>
    <name type="common">White koji mold</name>
    <name type="synonym">Aspergillus awamori var. kawachi</name>
    <dbReference type="NCBI Taxonomy" id="1069201"/>
    <lineage>
        <taxon>Eukaryota</taxon>
        <taxon>Fungi</taxon>
        <taxon>Dikarya</taxon>
        <taxon>Ascomycota</taxon>
        <taxon>Pezizomycotina</taxon>
        <taxon>Eurotiomycetes</taxon>
        <taxon>Eurotiomycetidae</taxon>
        <taxon>Eurotiales</taxon>
        <taxon>Aspergillaceae</taxon>
        <taxon>Aspergillus</taxon>
        <taxon>Aspergillus subgen. Circumdati</taxon>
    </lineage>
</organism>
<gene>
    <name evidence="4" type="ORF">AKAW2_10398A</name>
</gene>
<evidence type="ECO:0000313" key="5">
    <source>
        <dbReference type="Proteomes" id="UP000661280"/>
    </source>
</evidence>
<feature type="compositionally biased region" description="Polar residues" evidence="3">
    <location>
        <begin position="275"/>
        <end position="286"/>
    </location>
</feature>
<dbReference type="GeneID" id="64954677"/>
<dbReference type="Proteomes" id="UP000661280">
    <property type="component" value="Chromosome 1"/>
</dbReference>
<proteinExistence type="predicted"/>
<protein>
    <recommendedName>
        <fullName evidence="6">Transferase family protein</fullName>
    </recommendedName>
</protein>
<evidence type="ECO:0000256" key="2">
    <source>
        <dbReference type="ARBA" id="ARBA00023315"/>
    </source>
</evidence>
<sequence>MNAQPNHAVPPSKLPQSLVMSATISTKQVQVISRHPLQCASETAVSVLESPFELGPLDHMVLPFVPVDAVFVYRKPIPDANADDNALIEVGRLLRALALVLDYYPHLTGRLHFDPRSHRPKIVSLGLGAELLEARCSLRLDDIKSKSNRLLLTDLPDSGNALLPPFDSTIEGVCRDPILAIQHTRFACGSVALGIRIHHIACDACGFFQFARDLAQLYRALGPSGRDGNVVGTPILSPPPEIRSYLRDPGSMTSEERESALQSNQTTYYLVDDPGTSSNTEPSTAANKPAPPPVLGRVLRFSSQKLQELKAQATDPNGQDWISTNDALVAYLYQLTYRARLQHLIAQGVPETTAFNQLSTGIFSSIDMRGPTRLNLPPRYFPNCVYGAYMYLQPQTLAHGPLWRVAKAFHDMSHGVTPEQMKQNTQWLAIQPDKSRIRMNFDFNGSFTTSQWCKFDMYVGTDFDVDQHGNAIPPVVVSRPFTDISRVDGLAMVMASEEQVYRFMNTSPSSKGQCAVYVNYTVSEPVWAYLDQDVEFEEICCS</sequence>
<dbReference type="InterPro" id="IPR023213">
    <property type="entry name" value="CAT-like_dom_sf"/>
</dbReference>
<reference evidence="4" key="2">
    <citation type="submission" date="2021-02" db="EMBL/GenBank/DDBJ databases">
        <title>Aspergillus luchuensis mut. kawachii IFO 4304 genome sequence.</title>
        <authorList>
            <person name="Mori K."/>
            <person name="Kadooka C."/>
            <person name="Goto M."/>
            <person name="Futagami T."/>
        </authorList>
    </citation>
    <scope>NUCLEOTIDE SEQUENCE</scope>
    <source>
        <strain evidence="4">IFO 4308</strain>
    </source>
</reference>
<keyword evidence="2" id="KW-0012">Acyltransferase</keyword>
<dbReference type="InterPro" id="IPR050317">
    <property type="entry name" value="Plant_Fungal_Acyltransferase"/>
</dbReference>
<dbReference type="RefSeq" id="XP_041537118.1">
    <property type="nucleotide sequence ID" value="XM_041686745.1"/>
</dbReference>
<evidence type="ECO:0000256" key="1">
    <source>
        <dbReference type="ARBA" id="ARBA00022679"/>
    </source>
</evidence>
<dbReference type="Pfam" id="PF02458">
    <property type="entry name" value="Transferase"/>
    <property type="match status" value="1"/>
</dbReference>
<dbReference type="KEGG" id="aluc:AKAW2_10398A"/>
<keyword evidence="1" id="KW-0808">Transferase</keyword>
<dbReference type="AlphaFoldDB" id="A0A7R7VZ00"/>
<dbReference type="GO" id="GO:0016747">
    <property type="term" value="F:acyltransferase activity, transferring groups other than amino-acyl groups"/>
    <property type="evidence" value="ECO:0007669"/>
    <property type="project" value="TreeGrafter"/>
</dbReference>
<accession>A0A7R7VZ00</accession>
<evidence type="ECO:0000313" key="4">
    <source>
        <dbReference type="EMBL" id="BCR93352.1"/>
    </source>
</evidence>
<dbReference type="PANTHER" id="PTHR31642">
    <property type="entry name" value="TRICHOTHECENE 3-O-ACETYLTRANSFERASE"/>
    <property type="match status" value="1"/>
</dbReference>
<name>A0A7R7VZ00_ASPKA</name>
<dbReference type="EMBL" id="AP024425">
    <property type="protein sequence ID" value="BCR93352.1"/>
    <property type="molecule type" value="Genomic_DNA"/>
</dbReference>
<dbReference type="SUPFAM" id="SSF52777">
    <property type="entry name" value="CoA-dependent acyltransferases"/>
    <property type="match status" value="1"/>
</dbReference>
<dbReference type="Gene3D" id="3.30.559.10">
    <property type="entry name" value="Chloramphenicol acetyltransferase-like domain"/>
    <property type="match status" value="2"/>
</dbReference>
<feature type="region of interest" description="Disordered" evidence="3">
    <location>
        <begin position="230"/>
        <end position="293"/>
    </location>
</feature>
<dbReference type="PANTHER" id="PTHR31642:SF11">
    <property type="entry name" value="SHIKIMATE O-HYDROXYCINNAMOYLTRANSFERASE"/>
    <property type="match status" value="1"/>
</dbReference>
<dbReference type="OrthoDB" id="444127at2759"/>
<evidence type="ECO:0000256" key="3">
    <source>
        <dbReference type="SAM" id="MobiDB-lite"/>
    </source>
</evidence>
<keyword evidence="5" id="KW-1185">Reference proteome</keyword>
<evidence type="ECO:0008006" key="6">
    <source>
        <dbReference type="Google" id="ProtNLM"/>
    </source>
</evidence>